<reference evidence="1" key="1">
    <citation type="submission" date="2021-02" db="EMBL/GenBank/DDBJ databases">
        <authorList>
            <person name="Dougan E. K."/>
            <person name="Rhodes N."/>
            <person name="Thang M."/>
            <person name="Chan C."/>
        </authorList>
    </citation>
    <scope>NUCLEOTIDE SEQUENCE</scope>
</reference>
<gene>
    <name evidence="1" type="ORF">SNEC2469_LOCUS11408</name>
</gene>
<protein>
    <submittedName>
        <fullName evidence="1">Uncharacterized protein</fullName>
    </submittedName>
</protein>
<evidence type="ECO:0000313" key="1">
    <source>
        <dbReference type="EMBL" id="CAE7415278.1"/>
    </source>
</evidence>
<comment type="caution">
    <text evidence="1">The sequence shown here is derived from an EMBL/GenBank/DDBJ whole genome shotgun (WGS) entry which is preliminary data.</text>
</comment>
<keyword evidence="2" id="KW-1185">Reference proteome</keyword>
<dbReference type="OrthoDB" id="10271656at2759"/>
<accession>A0A812R259</accession>
<dbReference type="AlphaFoldDB" id="A0A812R259"/>
<proteinExistence type="predicted"/>
<sequence length="285" mass="32414">MPQNLPKKSSSQGQSISLPQNEQFYTADSMWVNLGETPVFKGCTKCWSLAKWRQGVHTYRSEGLSFINVTKRINVHKKEVYWDLDGTLTGTPKSYTTWADAFNLGHPGCKYTHVNLNVTDDGGLEETTWYSDTDMWTDDPSIFKATLEFQHRLRNNTYMTCTTPIRKLNIAWPEPQEAAERSGVVGLDQRYYNKASQPENRSSFQWSCNGNYMCTGPTEPTVQGQRTVWVLGVRVESSEPRQEEAPPLVVTAGRVFDLYVASLVETLVLTSDTSEQNQYLHFLQT</sequence>
<organism evidence="1 2">
    <name type="scientific">Symbiodinium necroappetens</name>
    <dbReference type="NCBI Taxonomy" id="1628268"/>
    <lineage>
        <taxon>Eukaryota</taxon>
        <taxon>Sar</taxon>
        <taxon>Alveolata</taxon>
        <taxon>Dinophyceae</taxon>
        <taxon>Suessiales</taxon>
        <taxon>Symbiodiniaceae</taxon>
        <taxon>Symbiodinium</taxon>
    </lineage>
</organism>
<dbReference type="EMBL" id="CAJNJA010018098">
    <property type="protein sequence ID" value="CAE7415278.1"/>
    <property type="molecule type" value="Genomic_DNA"/>
</dbReference>
<evidence type="ECO:0000313" key="2">
    <source>
        <dbReference type="Proteomes" id="UP000601435"/>
    </source>
</evidence>
<name>A0A812R259_9DINO</name>
<dbReference type="Proteomes" id="UP000601435">
    <property type="component" value="Unassembled WGS sequence"/>
</dbReference>